<dbReference type="Pfam" id="PF00462">
    <property type="entry name" value="Glutaredoxin"/>
    <property type="match status" value="1"/>
</dbReference>
<sequence length="78" mass="8725">MVKVTLYSGNKCPHCKNAKAYLQQQKIPFVEMNVDSNRRAAKTLQSLGARGVPFLVIGDQTVAGFNPKQIRSAYDQQR</sequence>
<dbReference type="InterPro" id="IPR002109">
    <property type="entry name" value="Glutaredoxin"/>
</dbReference>
<evidence type="ECO:0000313" key="3">
    <source>
        <dbReference type="Proteomes" id="UP000838100"/>
    </source>
</evidence>
<dbReference type="Proteomes" id="UP000838100">
    <property type="component" value="Unassembled WGS sequence"/>
</dbReference>
<dbReference type="InterPro" id="IPR051548">
    <property type="entry name" value="Grx-like_ET"/>
</dbReference>
<comment type="caution">
    <text evidence="2">The sequence shown here is derived from an EMBL/GenBank/DDBJ whole genome shotgun (WGS) entry which is preliminary data.</text>
</comment>
<dbReference type="InterPro" id="IPR036249">
    <property type="entry name" value="Thioredoxin-like_sf"/>
</dbReference>
<dbReference type="PANTHER" id="PTHR34386">
    <property type="entry name" value="GLUTAREDOXIN"/>
    <property type="match status" value="1"/>
</dbReference>
<proteinExistence type="predicted"/>
<evidence type="ECO:0000313" key="2">
    <source>
        <dbReference type="EMBL" id="CAH0991761.1"/>
    </source>
</evidence>
<reference evidence="2" key="1">
    <citation type="submission" date="2021-12" db="EMBL/GenBank/DDBJ databases">
        <authorList>
            <person name="Rodrigo-Torres L."/>
            <person name="Arahal R. D."/>
            <person name="Lucena T."/>
        </authorList>
    </citation>
    <scope>NUCLEOTIDE SEQUENCE</scope>
    <source>
        <strain evidence="2">CECT 8267</strain>
    </source>
</reference>
<dbReference type="PROSITE" id="PS51354">
    <property type="entry name" value="GLUTAREDOXIN_2"/>
    <property type="match status" value="1"/>
</dbReference>
<dbReference type="PROSITE" id="PS00195">
    <property type="entry name" value="GLUTAREDOXIN_1"/>
    <property type="match status" value="1"/>
</dbReference>
<evidence type="ECO:0000259" key="1">
    <source>
        <dbReference type="Pfam" id="PF00462"/>
    </source>
</evidence>
<organism evidence="2 3">
    <name type="scientific">Sinobacterium norvegicum</name>
    <dbReference type="NCBI Taxonomy" id="1641715"/>
    <lineage>
        <taxon>Bacteria</taxon>
        <taxon>Pseudomonadati</taxon>
        <taxon>Pseudomonadota</taxon>
        <taxon>Gammaproteobacteria</taxon>
        <taxon>Cellvibrionales</taxon>
        <taxon>Spongiibacteraceae</taxon>
        <taxon>Sinobacterium</taxon>
    </lineage>
</organism>
<dbReference type="InterPro" id="IPR011767">
    <property type="entry name" value="GLR_AS"/>
</dbReference>
<dbReference type="CDD" id="cd02976">
    <property type="entry name" value="NrdH"/>
    <property type="match status" value="1"/>
</dbReference>
<gene>
    <name evidence="2" type="primary">nrdH</name>
    <name evidence="2" type="ORF">SIN8267_01875</name>
</gene>
<dbReference type="RefSeq" id="WP_237444461.1">
    <property type="nucleotide sequence ID" value="NZ_CAKLPX010000002.1"/>
</dbReference>
<name>A0ABM9AEZ6_9GAMM</name>
<protein>
    <submittedName>
        <fullName evidence="2">Glutaredoxin-like protein NrdH</fullName>
    </submittedName>
</protein>
<keyword evidence="3" id="KW-1185">Reference proteome</keyword>
<feature type="domain" description="Glutaredoxin" evidence="1">
    <location>
        <begin position="4"/>
        <end position="61"/>
    </location>
</feature>
<accession>A0ABM9AEZ6</accession>
<dbReference type="Gene3D" id="3.40.30.10">
    <property type="entry name" value="Glutaredoxin"/>
    <property type="match status" value="1"/>
</dbReference>
<dbReference type="PANTHER" id="PTHR34386:SF1">
    <property type="entry name" value="GLUTAREDOXIN-LIKE PROTEIN NRDH"/>
    <property type="match status" value="1"/>
</dbReference>
<dbReference type="SUPFAM" id="SSF52833">
    <property type="entry name" value="Thioredoxin-like"/>
    <property type="match status" value="1"/>
</dbReference>
<dbReference type="EMBL" id="CAKLPX010000002">
    <property type="protein sequence ID" value="CAH0991761.1"/>
    <property type="molecule type" value="Genomic_DNA"/>
</dbReference>